<keyword evidence="2" id="KW-1185">Reference proteome</keyword>
<dbReference type="RefSeq" id="WP_119324520.1">
    <property type="nucleotide sequence ID" value="NZ_AP025739.1"/>
</dbReference>
<gene>
    <name evidence="1" type="ORF">CCAX7_40260</name>
</gene>
<reference evidence="1 2" key="1">
    <citation type="journal article" date="2019" name="Int. J. Syst. Evol. Microbiol.">
        <title>Capsulimonas corticalis gen. nov., sp. nov., an aerobic capsulated bacterium, of a novel bacterial order, Capsulimonadales ord. nov., of the class Armatimonadia of the phylum Armatimonadetes.</title>
        <authorList>
            <person name="Li J."/>
            <person name="Kudo C."/>
            <person name="Tonouchi A."/>
        </authorList>
    </citation>
    <scope>NUCLEOTIDE SEQUENCE [LARGE SCALE GENOMIC DNA]</scope>
    <source>
        <strain evidence="1 2">AX-7</strain>
    </source>
</reference>
<organism evidence="1 2">
    <name type="scientific">Capsulimonas corticalis</name>
    <dbReference type="NCBI Taxonomy" id="2219043"/>
    <lineage>
        <taxon>Bacteria</taxon>
        <taxon>Bacillati</taxon>
        <taxon>Armatimonadota</taxon>
        <taxon>Armatimonadia</taxon>
        <taxon>Capsulimonadales</taxon>
        <taxon>Capsulimonadaceae</taxon>
        <taxon>Capsulimonas</taxon>
    </lineage>
</organism>
<evidence type="ECO:0000313" key="2">
    <source>
        <dbReference type="Proteomes" id="UP000287394"/>
    </source>
</evidence>
<dbReference type="KEGG" id="ccot:CCAX7_40260"/>
<name>A0A402D4R9_9BACT</name>
<accession>A0A402D4R9</accession>
<sequence>MYLVLYRKPHTVIGFATGEPPSSFEVAGNHYERVTTPKITATWRVDEQSYPVAIFCRLSPGHRWPADIEILPRMTWEGDCLVFWLTTERDFERRDLLCDDVVLYRSGPRSYAFCFSLVGVHHPPVAHPLVWPRPY</sequence>
<evidence type="ECO:0000313" key="1">
    <source>
        <dbReference type="EMBL" id="BDI31975.1"/>
    </source>
</evidence>
<proteinExistence type="predicted"/>
<dbReference type="Proteomes" id="UP000287394">
    <property type="component" value="Chromosome"/>
</dbReference>
<dbReference type="EMBL" id="AP025739">
    <property type="protein sequence ID" value="BDI31975.1"/>
    <property type="molecule type" value="Genomic_DNA"/>
</dbReference>
<protein>
    <submittedName>
        <fullName evidence="1">Uncharacterized protein</fullName>
    </submittedName>
</protein>
<dbReference type="AlphaFoldDB" id="A0A402D4R9"/>